<evidence type="ECO:0000313" key="1">
    <source>
        <dbReference type="EMBL" id="SCM22791.1"/>
    </source>
</evidence>
<dbReference type="Proteomes" id="UP000507536">
    <property type="component" value="Chromosome 11"/>
</dbReference>
<sequence length="171" mass="20372">MDLLKYYCMDCINVCTPEKYVIDQNEIEFSSTSKTEFSSKIWDFYYSTSDNYTLYDKQLHNRDTEIKDKKYFKRNNKSSKNLKNLEKVKIVKDFFLDKEIENNSMNKNMYNVQNSESLKGDKEFNIYSINSFNQTANIFIENIFDIAIASEKEIISNKKNTQKKSKKKVKK</sequence>
<accession>A0A1C6YHK0</accession>
<name>A0A1C6YHK0_PLACE</name>
<reference evidence="1 2" key="1">
    <citation type="submission" date="2016-08" db="EMBL/GenBank/DDBJ databases">
        <authorList>
            <consortium name="Pathogen Informatics"/>
        </authorList>
    </citation>
    <scope>NUCLEOTIDE SEQUENCE [LARGE SCALE GENOMIC DNA]</scope>
    <source>
        <strain evidence="1 2">DS</strain>
    </source>
</reference>
<evidence type="ECO:0000313" key="2">
    <source>
        <dbReference type="Proteomes" id="UP000507536"/>
    </source>
</evidence>
<protein>
    <submittedName>
        <fullName evidence="1">Uncharacterized protein</fullName>
    </submittedName>
</protein>
<gene>
    <name evidence="1" type="ORF">PCHDS_000297100</name>
</gene>
<organism evidence="1 2">
    <name type="scientific">Plasmodium chabaudi adami</name>
    <dbReference type="NCBI Taxonomy" id="5826"/>
    <lineage>
        <taxon>Eukaryota</taxon>
        <taxon>Sar</taxon>
        <taxon>Alveolata</taxon>
        <taxon>Apicomplexa</taxon>
        <taxon>Aconoidasida</taxon>
        <taxon>Haemosporida</taxon>
        <taxon>Plasmodiidae</taxon>
        <taxon>Plasmodium</taxon>
        <taxon>Plasmodium (Vinckeia)</taxon>
    </lineage>
</organism>
<proteinExistence type="predicted"/>
<dbReference type="AlphaFoldDB" id="A0A1C6YHK0"/>
<dbReference type="EMBL" id="LT608191">
    <property type="protein sequence ID" value="SCM22791.1"/>
    <property type="molecule type" value="Genomic_DNA"/>
</dbReference>